<dbReference type="PANTHER" id="PTHR33620">
    <property type="entry name" value="UREASE ACCESSORY PROTEIN F"/>
    <property type="match status" value="1"/>
</dbReference>
<keyword evidence="1 3" id="KW-0996">Nickel insertion</keyword>
<evidence type="ECO:0000313" key="5">
    <source>
        <dbReference type="Proteomes" id="UP001449582"/>
    </source>
</evidence>
<evidence type="ECO:0000256" key="2">
    <source>
        <dbReference type="ARBA" id="ARBA00023186"/>
    </source>
</evidence>
<protein>
    <recommendedName>
        <fullName evidence="3">Urease accessory protein UreF</fullName>
    </recommendedName>
</protein>
<evidence type="ECO:0000313" key="4">
    <source>
        <dbReference type="EMBL" id="GAA5414517.1"/>
    </source>
</evidence>
<comment type="subunit">
    <text evidence="3">UreD, UreF and UreG form a complex that acts as a GTP-hydrolysis-dependent molecular chaperone, activating the urease apoprotein by helping to assemble the nickel containing metallocenter of UreC. The UreE protein probably delivers the nickel.</text>
</comment>
<dbReference type="InterPro" id="IPR002639">
    <property type="entry name" value="UreF"/>
</dbReference>
<comment type="caution">
    <text evidence="4">The sequence shown here is derived from an EMBL/GenBank/DDBJ whole genome shotgun (WGS) entry which is preliminary data.</text>
</comment>
<sequence length="251" mass="28675">MKEKQSNLNKHSDMSTALNKSQLLDVMQITNANFPIGTFSHSFGVETYIRKGMAETPDELEKVIVAYLYEVFMTADLLAIKEIYRILDDDPEDLDTVFALDEVIANQSMAKESRDGAKRIGTQMVKIYLELYPDCEYLKAYQKKIKEKVCYGNPAVAFTLLGYYLGLSLSDAIYTHMYSSITALIQNSVRAIPLGQVAGQKLMFKVKHTYFDDVYDKVMKANFEKDFCKNNPAYETAQMEHEAIHVRLFMS</sequence>
<comment type="similarity">
    <text evidence="3">Belongs to the UreF family.</text>
</comment>
<dbReference type="Pfam" id="PF01730">
    <property type="entry name" value="UreF"/>
    <property type="match status" value="1"/>
</dbReference>
<name>A0ABP9U6D8_9BACT</name>
<dbReference type="Gene3D" id="1.10.4190.10">
    <property type="entry name" value="Urease accessory protein UreF"/>
    <property type="match status" value="1"/>
</dbReference>
<evidence type="ECO:0000256" key="3">
    <source>
        <dbReference type="HAMAP-Rule" id="MF_01385"/>
    </source>
</evidence>
<gene>
    <name evidence="3" type="primary">ureF</name>
    <name evidence="4" type="ORF">UREOM_2280</name>
</gene>
<dbReference type="InterPro" id="IPR038277">
    <property type="entry name" value="UreF_sf"/>
</dbReference>
<dbReference type="PANTHER" id="PTHR33620:SF1">
    <property type="entry name" value="UREASE ACCESSORY PROTEIN F"/>
    <property type="match status" value="1"/>
</dbReference>
<organism evidence="4 5">
    <name type="scientific">Ureaplasma ceti</name>
    <dbReference type="NCBI Taxonomy" id="3119530"/>
    <lineage>
        <taxon>Bacteria</taxon>
        <taxon>Bacillati</taxon>
        <taxon>Mycoplasmatota</taxon>
        <taxon>Mycoplasmoidales</taxon>
        <taxon>Mycoplasmoidaceae</taxon>
        <taxon>Ureaplasma</taxon>
    </lineage>
</organism>
<dbReference type="EMBL" id="BAABQM010000001">
    <property type="protein sequence ID" value="GAA5414517.1"/>
    <property type="molecule type" value="Genomic_DNA"/>
</dbReference>
<comment type="subcellular location">
    <subcellularLocation>
        <location evidence="3">Cytoplasm</location>
    </subcellularLocation>
</comment>
<keyword evidence="2 3" id="KW-0143">Chaperone</keyword>
<reference evidence="4" key="1">
    <citation type="submission" date="2024-02" db="EMBL/GenBank/DDBJ databases">
        <title>Draft genome sequence of new strains in genus Ureaplasma.</title>
        <authorList>
            <person name="Nakajima Y."/>
            <person name="Segawa T."/>
        </authorList>
    </citation>
    <scope>NUCLEOTIDE SEQUENCE [LARGE SCALE GENOMIC DNA]</scope>
    <source>
        <strain evidence="4">OM1</strain>
    </source>
</reference>
<evidence type="ECO:0000256" key="1">
    <source>
        <dbReference type="ARBA" id="ARBA00022988"/>
    </source>
</evidence>
<dbReference type="PIRSF" id="PIRSF009467">
    <property type="entry name" value="Ureas_acces_UreF"/>
    <property type="match status" value="1"/>
</dbReference>
<proteinExistence type="inferred from homology"/>
<dbReference type="HAMAP" id="MF_01385">
    <property type="entry name" value="UreF"/>
    <property type="match status" value="1"/>
</dbReference>
<comment type="function">
    <text evidence="3">Required for maturation of urease via the functional incorporation of the urease nickel metallocenter.</text>
</comment>
<keyword evidence="5" id="KW-1185">Reference proteome</keyword>
<dbReference type="Proteomes" id="UP001449582">
    <property type="component" value="Unassembled WGS sequence"/>
</dbReference>
<keyword evidence="3" id="KW-0963">Cytoplasm</keyword>
<accession>A0ABP9U6D8</accession>